<accession>A0A1I5PZF9</accession>
<evidence type="ECO:0000256" key="1">
    <source>
        <dbReference type="SAM" id="MobiDB-lite"/>
    </source>
</evidence>
<dbReference type="Gene3D" id="3.30.1330.80">
    <property type="entry name" value="Hypothetical protein, similar to alpha- acetolactate decarboxylase, domain 2"/>
    <property type="match status" value="1"/>
</dbReference>
<organism evidence="2 3">
    <name type="scientific">Tranquillimonas alkanivorans</name>
    <dbReference type="NCBI Taxonomy" id="441119"/>
    <lineage>
        <taxon>Bacteria</taxon>
        <taxon>Pseudomonadati</taxon>
        <taxon>Pseudomonadota</taxon>
        <taxon>Alphaproteobacteria</taxon>
        <taxon>Rhodobacterales</taxon>
        <taxon>Roseobacteraceae</taxon>
        <taxon>Tranquillimonas</taxon>
    </lineage>
</organism>
<reference evidence="2 3" key="1">
    <citation type="submission" date="2016-10" db="EMBL/GenBank/DDBJ databases">
        <authorList>
            <person name="de Groot N.N."/>
        </authorList>
    </citation>
    <scope>NUCLEOTIDE SEQUENCE [LARGE SCALE GENOMIC DNA]</scope>
    <source>
        <strain evidence="2 3">DSM 19547</strain>
    </source>
</reference>
<sequence>MTAGPGARIRHPGPVQADRHSAVPCRLHPLSLTLPAHAPLHDALVQAVGAAGYRAAYLRLSDVEVEALDYVIPAPAPGDGRAAWYSDTRHIEKACIHFAGLHLGEKAGEPFAHCHGIWSGADGRRAMGHLLPEGRTLTRQVKVEGWGISGAILRVQDDAETGFSLFAPVASGAPSAGGAQGLLYTLRPNSDVTEAVEQVARAHRMRDCAVEGLGSLVGTTFVGGAGNNSYATEVLVTEGAVSNGKAAITAASVGFDGSFRKGVLRRGVNNVCVTAEMLFRMC</sequence>
<proteinExistence type="predicted"/>
<feature type="region of interest" description="Disordered" evidence="1">
    <location>
        <begin position="1"/>
        <end position="20"/>
    </location>
</feature>
<gene>
    <name evidence="2" type="ORF">SAMN04488047_1061</name>
</gene>
<dbReference type="RefSeq" id="WP_143096127.1">
    <property type="nucleotide sequence ID" value="NZ_FOXA01000006.1"/>
</dbReference>
<dbReference type="EMBL" id="FOXA01000006">
    <property type="protein sequence ID" value="SFP39454.1"/>
    <property type="molecule type" value="Genomic_DNA"/>
</dbReference>
<name>A0A1I5PZF9_9RHOB</name>
<dbReference type="SUPFAM" id="SSF117856">
    <property type="entry name" value="AF0104/ALDC/Ptd012-like"/>
    <property type="match status" value="2"/>
</dbReference>
<dbReference type="OrthoDB" id="8720942at2"/>
<evidence type="ECO:0000313" key="2">
    <source>
        <dbReference type="EMBL" id="SFP39454.1"/>
    </source>
</evidence>
<dbReference type="STRING" id="441119.SAMN04488047_1061"/>
<keyword evidence="3" id="KW-1185">Reference proteome</keyword>
<dbReference type="Proteomes" id="UP000199356">
    <property type="component" value="Unassembled WGS sequence"/>
</dbReference>
<protein>
    <submittedName>
        <fullName evidence="2">Uncharacterized protein</fullName>
    </submittedName>
</protein>
<evidence type="ECO:0000313" key="3">
    <source>
        <dbReference type="Proteomes" id="UP000199356"/>
    </source>
</evidence>
<dbReference type="AlphaFoldDB" id="A0A1I5PZF9"/>